<dbReference type="SUPFAM" id="SSF56529">
    <property type="entry name" value="FAH"/>
    <property type="match status" value="1"/>
</dbReference>
<dbReference type="Gene3D" id="3.90.850.10">
    <property type="entry name" value="Fumarylacetoacetase-like, C-terminal domain"/>
    <property type="match status" value="1"/>
</dbReference>
<evidence type="ECO:0000313" key="3">
    <source>
        <dbReference type="EMBL" id="RQH05347.1"/>
    </source>
</evidence>
<dbReference type="GO" id="GO:0046872">
    <property type="term" value="F:metal ion binding"/>
    <property type="evidence" value="ECO:0007669"/>
    <property type="project" value="UniProtKB-KW"/>
</dbReference>
<dbReference type="AlphaFoldDB" id="A0A3N6NAN3"/>
<comment type="caution">
    <text evidence="3">The sequence shown here is derived from an EMBL/GenBank/DDBJ whole genome shotgun (WGS) entry which is preliminary data.</text>
</comment>
<protein>
    <submittedName>
        <fullName evidence="3">2-hydroxyhepta-2,4-diene-1,7-dioate isomerase</fullName>
    </submittedName>
</protein>
<name>A0A3N6NAN3_9BURK</name>
<evidence type="ECO:0000256" key="1">
    <source>
        <dbReference type="ARBA" id="ARBA00022723"/>
    </source>
</evidence>
<keyword evidence="3" id="KW-0413">Isomerase</keyword>
<dbReference type="PANTHER" id="PTHR11820:SF7">
    <property type="entry name" value="ACYLPYRUVASE FAHD1, MITOCHONDRIAL"/>
    <property type="match status" value="1"/>
</dbReference>
<dbReference type="RefSeq" id="WP_124151835.1">
    <property type="nucleotide sequence ID" value="NZ_RQIS01000010.1"/>
</dbReference>
<evidence type="ECO:0000313" key="4">
    <source>
        <dbReference type="Proteomes" id="UP000272778"/>
    </source>
</evidence>
<dbReference type="GO" id="GO:0016853">
    <property type="term" value="F:isomerase activity"/>
    <property type="evidence" value="ECO:0007669"/>
    <property type="project" value="UniProtKB-KW"/>
</dbReference>
<gene>
    <name evidence="3" type="ORF">D1Y85_14885</name>
</gene>
<reference evidence="3 4" key="1">
    <citation type="submission" date="2018-11" db="EMBL/GenBank/DDBJ databases">
        <title>Paraburkholderia sp. DHOA04, isolated from soil.</title>
        <authorList>
            <person name="Gao Z.-H."/>
            <person name="Qiu L.-H."/>
            <person name="Fu J.-C."/>
        </authorList>
    </citation>
    <scope>NUCLEOTIDE SEQUENCE [LARGE SCALE GENOMIC DNA]</scope>
    <source>
        <strain evidence="3 4">DHOA04</strain>
    </source>
</reference>
<dbReference type="PANTHER" id="PTHR11820">
    <property type="entry name" value="ACYLPYRUVASE"/>
    <property type="match status" value="1"/>
</dbReference>
<accession>A0A3N6NAN3</accession>
<keyword evidence="4" id="KW-1185">Reference proteome</keyword>
<dbReference type="OrthoDB" id="8582489at2"/>
<proteinExistence type="predicted"/>
<dbReference type="GO" id="GO:0018773">
    <property type="term" value="F:acetylpyruvate hydrolase activity"/>
    <property type="evidence" value="ECO:0007669"/>
    <property type="project" value="TreeGrafter"/>
</dbReference>
<organism evidence="3 4">
    <name type="scientific">Paraburkholderia dinghuensis</name>
    <dbReference type="NCBI Taxonomy" id="2305225"/>
    <lineage>
        <taxon>Bacteria</taxon>
        <taxon>Pseudomonadati</taxon>
        <taxon>Pseudomonadota</taxon>
        <taxon>Betaproteobacteria</taxon>
        <taxon>Burkholderiales</taxon>
        <taxon>Burkholderiaceae</taxon>
        <taxon>Paraburkholderia</taxon>
    </lineage>
</organism>
<keyword evidence="1" id="KW-0479">Metal-binding</keyword>
<dbReference type="Proteomes" id="UP000272778">
    <property type="component" value="Unassembled WGS sequence"/>
</dbReference>
<feature type="domain" description="Fumarylacetoacetase-like C-terminal" evidence="2">
    <location>
        <begin position="55"/>
        <end position="253"/>
    </location>
</feature>
<dbReference type="InterPro" id="IPR036663">
    <property type="entry name" value="Fumarylacetoacetase_C_sf"/>
</dbReference>
<dbReference type="EMBL" id="RQIS01000010">
    <property type="protein sequence ID" value="RQH05347.1"/>
    <property type="molecule type" value="Genomic_DNA"/>
</dbReference>
<evidence type="ECO:0000259" key="2">
    <source>
        <dbReference type="Pfam" id="PF01557"/>
    </source>
</evidence>
<dbReference type="InterPro" id="IPR011234">
    <property type="entry name" value="Fumarylacetoacetase-like_C"/>
</dbReference>
<dbReference type="Pfam" id="PF01557">
    <property type="entry name" value="FAA_hydrolase"/>
    <property type="match status" value="1"/>
</dbReference>
<sequence>MNTWMRLMANDGSIVFGRIENGYLHEYEGLDQPVPTGAVLSLRTLTPLAPCAPGKVIALWNNFHALAAKLEKPVPAHPLFLLKPAESVIGSGEPILRPAHYAGKIAFEGELGIVIGKRCRNVSVEEAEASIFGYTIVNDVTAAGVLNENPHFPQWCRAKGFDTFCCIGPTIISGFDWNSARVVTRLDGVERQNYPIADMVFTPAQQVSLISQDLTLEPGDVIACGTSLGVGSIGDGATVEITIDGIGTLSNTLAATRAGTQAVAAVVGAA</sequence>